<organism evidence="1 2">
    <name type="scientific">Phocaeicola vulgatus</name>
    <name type="common">Bacteroides vulgatus</name>
    <dbReference type="NCBI Taxonomy" id="821"/>
    <lineage>
        <taxon>Bacteria</taxon>
        <taxon>Pseudomonadati</taxon>
        <taxon>Bacteroidota</taxon>
        <taxon>Bacteroidia</taxon>
        <taxon>Bacteroidales</taxon>
        <taxon>Bacteroidaceae</taxon>
        <taxon>Phocaeicola</taxon>
    </lineage>
</organism>
<evidence type="ECO:0000313" key="1">
    <source>
        <dbReference type="EMBL" id="RHD83120.1"/>
    </source>
</evidence>
<protein>
    <submittedName>
        <fullName evidence="1">Uncharacterized protein</fullName>
    </submittedName>
</protein>
<comment type="caution">
    <text evidence="1">The sequence shown here is derived from an EMBL/GenBank/DDBJ whole genome shotgun (WGS) entry which is preliminary data.</text>
</comment>
<sequence>MTDTGYFDSISANLKTGVGKDILGSIKNNSNASMLSVLGGMKNMLCLPFSKQLAPVFEGDIHLVAISPFPVSLMPHPYVSVLLRLQHFIVTALSVTDSGAGGGYQQLREHLTYNN</sequence>
<reference evidence="1 2" key="1">
    <citation type="submission" date="2018-08" db="EMBL/GenBank/DDBJ databases">
        <title>A genome reference for cultivated species of the human gut microbiota.</title>
        <authorList>
            <person name="Zou Y."/>
            <person name="Xue W."/>
            <person name="Luo G."/>
        </authorList>
    </citation>
    <scope>NUCLEOTIDE SEQUENCE [LARGE SCALE GENOMIC DNA]</scope>
    <source>
        <strain evidence="1 2">AM30-40</strain>
    </source>
</reference>
<name>A0A414HET9_PHOVU</name>
<dbReference type="AlphaFoldDB" id="A0A414HET9"/>
<dbReference type="Proteomes" id="UP000283429">
    <property type="component" value="Unassembled WGS sequence"/>
</dbReference>
<dbReference type="EMBL" id="QSJM01000010">
    <property type="protein sequence ID" value="RHD83120.1"/>
    <property type="molecule type" value="Genomic_DNA"/>
</dbReference>
<gene>
    <name evidence="1" type="ORF">DW783_04780</name>
</gene>
<evidence type="ECO:0000313" key="2">
    <source>
        <dbReference type="Proteomes" id="UP000283429"/>
    </source>
</evidence>
<accession>A0A414HET9</accession>
<proteinExistence type="predicted"/>